<evidence type="ECO:0000313" key="4">
    <source>
        <dbReference type="Proteomes" id="UP000189513"/>
    </source>
</evidence>
<dbReference type="GO" id="GO:0046856">
    <property type="term" value="P:phosphatidylinositol dephosphorylation"/>
    <property type="evidence" value="ECO:0007669"/>
    <property type="project" value="InterPro"/>
</dbReference>
<feature type="domain" description="Jacalin-type lectin" evidence="2">
    <location>
        <begin position="301"/>
        <end position="439"/>
    </location>
</feature>
<dbReference type="Gene3D" id="3.60.10.10">
    <property type="entry name" value="Endonuclease/exonuclease/phosphatase"/>
    <property type="match status" value="1"/>
</dbReference>
<dbReference type="InterPro" id="IPR036691">
    <property type="entry name" value="Endo/exonu/phosph_ase_sf"/>
</dbReference>
<dbReference type="SUPFAM" id="SSF56219">
    <property type="entry name" value="DNase I-like"/>
    <property type="match status" value="1"/>
</dbReference>
<organism evidence="3 4">
    <name type="scientific">Cyberlindnera fabianii</name>
    <name type="common">Yeast</name>
    <name type="synonym">Hansenula fabianii</name>
    <dbReference type="NCBI Taxonomy" id="36022"/>
    <lineage>
        <taxon>Eukaryota</taxon>
        <taxon>Fungi</taxon>
        <taxon>Dikarya</taxon>
        <taxon>Ascomycota</taxon>
        <taxon>Saccharomycotina</taxon>
        <taxon>Saccharomycetes</taxon>
        <taxon>Phaffomycetales</taxon>
        <taxon>Phaffomycetaceae</taxon>
        <taxon>Cyberlindnera</taxon>
    </lineage>
</organism>
<dbReference type="EMBL" id="MPUK01000002">
    <property type="protein sequence ID" value="ONH68614.1"/>
    <property type="molecule type" value="Genomic_DNA"/>
</dbReference>
<dbReference type="CDD" id="cd09615">
    <property type="entry name" value="Jacalin_EEP"/>
    <property type="match status" value="1"/>
</dbReference>
<dbReference type="Pfam" id="PF01419">
    <property type="entry name" value="Jacalin"/>
    <property type="match status" value="1"/>
</dbReference>
<name>A0A1V2L9Z9_CYBFA</name>
<evidence type="ECO:0000259" key="2">
    <source>
        <dbReference type="PROSITE" id="PS51752"/>
    </source>
</evidence>
<dbReference type="STRING" id="36022.A0A1V2L9Z9"/>
<dbReference type="SUPFAM" id="SSF51101">
    <property type="entry name" value="Mannose-binding lectins"/>
    <property type="match status" value="1"/>
</dbReference>
<dbReference type="GO" id="GO:0016791">
    <property type="term" value="F:phosphatase activity"/>
    <property type="evidence" value="ECO:0007669"/>
    <property type="project" value="InterPro"/>
</dbReference>
<dbReference type="InterPro" id="IPR036404">
    <property type="entry name" value="Jacalin-like_lectin_dom_sf"/>
</dbReference>
<dbReference type="Gene3D" id="2.100.10.30">
    <property type="entry name" value="Jacalin-like lectin domain"/>
    <property type="match status" value="1"/>
</dbReference>
<dbReference type="InterPro" id="IPR038772">
    <property type="entry name" value="Sph/SMPD2-like"/>
</dbReference>
<keyword evidence="4" id="KW-1185">Reference proteome</keyword>
<evidence type="ECO:0000256" key="1">
    <source>
        <dbReference type="SAM" id="SignalP"/>
    </source>
</evidence>
<accession>A0A1V2L9Z9</accession>
<dbReference type="PANTHER" id="PTHR16320:SF1">
    <property type="entry name" value="SPHINGOMYELINASE DDB_G0288017"/>
    <property type="match status" value="1"/>
</dbReference>
<feature type="chain" id="PRO_5012979650" description="Jacalin-type lectin domain-containing protein" evidence="1">
    <location>
        <begin position="24"/>
        <end position="440"/>
    </location>
</feature>
<dbReference type="GO" id="GO:0005737">
    <property type="term" value="C:cytoplasm"/>
    <property type="evidence" value="ECO:0007669"/>
    <property type="project" value="TreeGrafter"/>
</dbReference>
<dbReference type="Pfam" id="PF22669">
    <property type="entry name" value="Exo_endo_phos2"/>
    <property type="match status" value="1"/>
</dbReference>
<feature type="signal peptide" evidence="1">
    <location>
        <begin position="1"/>
        <end position="23"/>
    </location>
</feature>
<dbReference type="AlphaFoldDB" id="A0A1V2L9Z9"/>
<comment type="caution">
    <text evidence="3">The sequence shown here is derived from an EMBL/GenBank/DDBJ whole genome shotgun (WGS) entry which is preliminary data.</text>
</comment>
<dbReference type="VEuPathDB" id="FungiDB:BON22_0936"/>
<dbReference type="OMA" id="PHGTWFN"/>
<dbReference type="GO" id="GO:0004767">
    <property type="term" value="F:sphingomyelin phosphodiesterase activity"/>
    <property type="evidence" value="ECO:0007669"/>
    <property type="project" value="InterPro"/>
</dbReference>
<dbReference type="InterPro" id="IPR000300">
    <property type="entry name" value="IPPc"/>
</dbReference>
<gene>
    <name evidence="3" type="ORF">BON22_0936</name>
</gene>
<dbReference type="SMART" id="SM00915">
    <property type="entry name" value="Jacalin"/>
    <property type="match status" value="1"/>
</dbReference>
<keyword evidence="1" id="KW-0732">Signal</keyword>
<dbReference type="InterPro" id="IPR001229">
    <property type="entry name" value="Jacalin-like_lectin_dom"/>
</dbReference>
<dbReference type="Proteomes" id="UP000189513">
    <property type="component" value="Unassembled WGS sequence"/>
</dbReference>
<sequence>MRLSISLLHSIAAITTIAKLVLADGGFNVLTFNVAGLPEILQNNDEPLDKTTATTNIGKIFSELKDDLDIIHVQEDFNYRATLYKYDNHPYRTATSGGVPFGSGLNTLSNYDWINFERVKWSTCSDASEFDCLTPKGFTHMKIKLETGVYINFINLHADAGTEPGDESARNSNLQQIADWIDSSAYGEAVIIFGDTNCRYTRTDDNIAVFTTQNSMKDAWVELEMGGVAPSKGDDALLCGLPSTSLKCEIVDKVFYRSSKAIELIATQFDYVGDLFTYEGNQLSDHNPILVNFTYTLSDDYKTSDIVGSNNGVYFNDITSITTGTKTSKITLRGDRRVDNVGLTLDDGTVFAHGGDGGDEYSLALADDEYWTYAKVCTGTKRTLRIFYLEVQTSTGNTLSTGTETDTCYEYKAEPGYQIAGFYGQSADEVDQLGFIYIKQ</sequence>
<reference evidence="4" key="1">
    <citation type="journal article" date="2017" name="Genome Announc.">
        <title>Genome sequences of Cyberlindnera fabianii 65, Pichia kudriavzevii 129, and Saccharomyces cerevisiae 131 isolated from fermented masau fruits in Zimbabwe.</title>
        <authorList>
            <person name="van Rijswijck I.M.H."/>
            <person name="Derks M.F.L."/>
            <person name="Abee T."/>
            <person name="de Ridder D."/>
            <person name="Smid E.J."/>
        </authorList>
    </citation>
    <scope>NUCLEOTIDE SEQUENCE [LARGE SCALE GENOMIC DNA]</scope>
    <source>
        <strain evidence="4">65</strain>
    </source>
</reference>
<dbReference type="PANTHER" id="PTHR16320">
    <property type="entry name" value="SPHINGOMYELINASE FAMILY MEMBER"/>
    <property type="match status" value="1"/>
</dbReference>
<protein>
    <recommendedName>
        <fullName evidence="2">Jacalin-type lectin domain-containing protein</fullName>
    </recommendedName>
</protein>
<dbReference type="PROSITE" id="PS51752">
    <property type="entry name" value="JACALIN_LECTIN"/>
    <property type="match status" value="1"/>
</dbReference>
<proteinExistence type="predicted"/>
<evidence type="ECO:0000313" key="3">
    <source>
        <dbReference type="EMBL" id="ONH68614.1"/>
    </source>
</evidence>